<dbReference type="OrthoDB" id="9773014at2"/>
<sequence length="165" mass="18536">MRDPSIVRLDPSELFQTPFVYIAGRGGLPGLVGNEQAERQLRRFVDLGGMIMFDDADLARVGADHVLYRSFYIIDFPAGRARGQDHVLGVQDEGRIKILVMPNDLGGALARGDDGYYRWNCTPGGSVQREWAIRFAVNILLYATCTDYKSDRAHVETLMQSRRGR</sequence>
<evidence type="ECO:0000259" key="1">
    <source>
        <dbReference type="Pfam" id="PF13709"/>
    </source>
</evidence>
<dbReference type="EMBL" id="PVNL01000118">
    <property type="protein sequence ID" value="PRQ00529.1"/>
    <property type="molecule type" value="Genomic_DNA"/>
</dbReference>
<dbReference type="RefSeq" id="WP_106092880.1">
    <property type="nucleotide sequence ID" value="NZ_PVNL01000118.1"/>
</dbReference>
<gene>
    <name evidence="2" type="ORF">ENSA7_60230</name>
</gene>
<name>A0A2S9Y5Z6_9BACT</name>
<dbReference type="Proteomes" id="UP000238823">
    <property type="component" value="Unassembled WGS sequence"/>
</dbReference>
<reference evidence="2 3" key="1">
    <citation type="submission" date="2018-03" db="EMBL/GenBank/DDBJ databases">
        <title>Draft Genome Sequences of the Obligatory Marine Myxobacteria Enhygromyxa salina SWB007.</title>
        <authorList>
            <person name="Poehlein A."/>
            <person name="Moghaddam J.A."/>
            <person name="Harms H."/>
            <person name="Alanjari M."/>
            <person name="Koenig G.M."/>
            <person name="Daniel R."/>
            <person name="Schaeberle T.F."/>
        </authorList>
    </citation>
    <scope>NUCLEOTIDE SEQUENCE [LARGE SCALE GENOMIC DNA]</scope>
    <source>
        <strain evidence="2 3">SWB007</strain>
    </source>
</reference>
<protein>
    <recommendedName>
        <fullName evidence="1">DUF4159 domain-containing protein</fullName>
    </recommendedName>
</protein>
<accession>A0A2S9Y5Z6</accession>
<evidence type="ECO:0000313" key="3">
    <source>
        <dbReference type="Proteomes" id="UP000238823"/>
    </source>
</evidence>
<comment type="caution">
    <text evidence="2">The sequence shown here is derived from an EMBL/GenBank/DDBJ whole genome shotgun (WGS) entry which is preliminary data.</text>
</comment>
<feature type="domain" description="DUF4159" evidence="1">
    <location>
        <begin position="3"/>
        <end position="143"/>
    </location>
</feature>
<organism evidence="2 3">
    <name type="scientific">Enhygromyxa salina</name>
    <dbReference type="NCBI Taxonomy" id="215803"/>
    <lineage>
        <taxon>Bacteria</taxon>
        <taxon>Pseudomonadati</taxon>
        <taxon>Myxococcota</taxon>
        <taxon>Polyangia</taxon>
        <taxon>Nannocystales</taxon>
        <taxon>Nannocystaceae</taxon>
        <taxon>Enhygromyxa</taxon>
    </lineage>
</organism>
<proteinExistence type="predicted"/>
<dbReference type="AlphaFoldDB" id="A0A2S9Y5Z6"/>
<dbReference type="InterPro" id="IPR025297">
    <property type="entry name" value="DUF4159"/>
</dbReference>
<dbReference type="Gene3D" id="3.40.50.12140">
    <property type="entry name" value="Domain of unknown function DUF4159"/>
    <property type="match status" value="2"/>
</dbReference>
<evidence type="ECO:0000313" key="2">
    <source>
        <dbReference type="EMBL" id="PRQ00529.1"/>
    </source>
</evidence>
<dbReference type="Pfam" id="PF13709">
    <property type="entry name" value="DUF4159"/>
    <property type="match status" value="1"/>
</dbReference>